<evidence type="ECO:0000256" key="1">
    <source>
        <dbReference type="SAM" id="MobiDB-lite"/>
    </source>
</evidence>
<keyword evidence="4" id="KW-1185">Reference proteome</keyword>
<evidence type="ECO:0000313" key="3">
    <source>
        <dbReference type="EMBL" id="CCX29574.1"/>
    </source>
</evidence>
<dbReference type="EMBL" id="HF935279">
    <property type="protein sequence ID" value="CCX29574.1"/>
    <property type="molecule type" value="Genomic_DNA"/>
</dbReference>
<name>U4LBT7_PYROM</name>
<protein>
    <submittedName>
        <fullName evidence="3">Uncharacterized protein</fullName>
    </submittedName>
</protein>
<feature type="chain" id="PRO_5004651848" evidence="2">
    <location>
        <begin position="23"/>
        <end position="156"/>
    </location>
</feature>
<feature type="compositionally biased region" description="Polar residues" evidence="1">
    <location>
        <begin position="33"/>
        <end position="48"/>
    </location>
</feature>
<dbReference type="OrthoDB" id="10353690at2759"/>
<keyword evidence="2" id="KW-0732">Signal</keyword>
<accession>U4LBT7</accession>
<evidence type="ECO:0000313" key="4">
    <source>
        <dbReference type="Proteomes" id="UP000018144"/>
    </source>
</evidence>
<gene>
    <name evidence="3" type="ORF">PCON_05645</name>
</gene>
<feature type="signal peptide" evidence="2">
    <location>
        <begin position="1"/>
        <end position="22"/>
    </location>
</feature>
<proteinExistence type="predicted"/>
<feature type="region of interest" description="Disordered" evidence="1">
    <location>
        <begin position="29"/>
        <end position="48"/>
    </location>
</feature>
<organism evidence="3 4">
    <name type="scientific">Pyronema omphalodes (strain CBS 100304)</name>
    <name type="common">Pyronema confluens</name>
    <dbReference type="NCBI Taxonomy" id="1076935"/>
    <lineage>
        <taxon>Eukaryota</taxon>
        <taxon>Fungi</taxon>
        <taxon>Dikarya</taxon>
        <taxon>Ascomycota</taxon>
        <taxon>Pezizomycotina</taxon>
        <taxon>Pezizomycetes</taxon>
        <taxon>Pezizales</taxon>
        <taxon>Pyronemataceae</taxon>
        <taxon>Pyronema</taxon>
    </lineage>
</organism>
<evidence type="ECO:0000256" key="2">
    <source>
        <dbReference type="SAM" id="SignalP"/>
    </source>
</evidence>
<dbReference type="Proteomes" id="UP000018144">
    <property type="component" value="Unassembled WGS sequence"/>
</dbReference>
<reference evidence="3 4" key="1">
    <citation type="journal article" date="2013" name="PLoS Genet.">
        <title>The genome and development-dependent transcriptomes of Pyronema confluens: a window into fungal evolution.</title>
        <authorList>
            <person name="Traeger S."/>
            <person name="Altegoer F."/>
            <person name="Freitag M."/>
            <person name="Gabaldon T."/>
            <person name="Kempken F."/>
            <person name="Kumar A."/>
            <person name="Marcet-Houben M."/>
            <person name="Poggeler S."/>
            <person name="Stajich J.E."/>
            <person name="Nowrousian M."/>
        </authorList>
    </citation>
    <scope>NUCLEOTIDE SEQUENCE [LARGE SCALE GENOMIC DNA]</scope>
    <source>
        <strain evidence="4">CBS 100304</strain>
        <tissue evidence="3">Vegetative mycelium</tissue>
    </source>
</reference>
<dbReference type="AlphaFoldDB" id="U4LBT7"/>
<sequence length="156" mass="17281">MGFKDMPFFSTLLLFLSISASATPISHYHAMRSTPSRPSPTTYNPYSTSQQPLLIPPRNIAVFDPSELTSAISDLNTFFASGKLKLGQSCVPEREEDEFSSVNRVCVGNLVAFCDPESWAWEELEECNSACGAESEKARNNDAMDIYRIGVGCRRL</sequence>